<name>A0A371RKT2_9PROT</name>
<evidence type="ECO:0000313" key="7">
    <source>
        <dbReference type="EMBL" id="RFB06068.1"/>
    </source>
</evidence>
<keyword evidence="6" id="KW-0573">Peptidoglycan synthesis</keyword>
<proteinExistence type="inferred from homology"/>
<keyword evidence="2 6" id="KW-0812">Transmembrane</keyword>
<feature type="transmembrane region" description="Helical" evidence="6">
    <location>
        <begin position="171"/>
        <end position="188"/>
    </location>
</feature>
<evidence type="ECO:0000256" key="3">
    <source>
        <dbReference type="ARBA" id="ARBA00022960"/>
    </source>
</evidence>
<feature type="transmembrane region" description="Helical" evidence="6">
    <location>
        <begin position="143"/>
        <end position="165"/>
    </location>
</feature>
<dbReference type="GO" id="GO:0051301">
    <property type="term" value="P:cell division"/>
    <property type="evidence" value="ECO:0007669"/>
    <property type="project" value="InterPro"/>
</dbReference>
<evidence type="ECO:0000256" key="4">
    <source>
        <dbReference type="ARBA" id="ARBA00022989"/>
    </source>
</evidence>
<evidence type="ECO:0000256" key="2">
    <source>
        <dbReference type="ARBA" id="ARBA00022692"/>
    </source>
</evidence>
<accession>A0A371RKT2</accession>
<evidence type="ECO:0000313" key="8">
    <source>
        <dbReference type="Proteomes" id="UP000264589"/>
    </source>
</evidence>
<dbReference type="InterPro" id="IPR001182">
    <property type="entry name" value="FtsW/RodA"/>
</dbReference>
<organism evidence="7 8">
    <name type="scientific">Parvularcula marina</name>
    <dbReference type="NCBI Taxonomy" id="2292771"/>
    <lineage>
        <taxon>Bacteria</taxon>
        <taxon>Pseudomonadati</taxon>
        <taxon>Pseudomonadota</taxon>
        <taxon>Alphaproteobacteria</taxon>
        <taxon>Parvularculales</taxon>
        <taxon>Parvularculaceae</taxon>
        <taxon>Parvularcula</taxon>
    </lineage>
</organism>
<sequence length="385" mass="41799">MAKEALRVPTAELDLQERILRLHWPLLLVLCGIAGIGVMTLYSVPQGHWSPYAAQHLIRFLVCLVGLAVVAVIPLRFWLSASYPIYFGVLVLLLLVPFIGEMNNGARRWIDLGGFQLQPSEMMKVAVVMALARYYHGLEFKKVSTILGMIPPLAMVGVPVGLVFIQPDLGTSLLIGFSGLFVILLAGISWRVVIVGIFTALAGIVVAIQTGLLKEYQIERVTAFLNPDHDPLGANFHPNQSKIAIGSGGVEGKGLLEGTQSQLGFLPEKHTDFIFTIYGEEFGLIGTTILLGLYILAFLLTARIAGAARSHFGRLMSLGIGLTFVSYVLVNTGMVMGLAPVVGVPLPLVSYGGTVMLAMMGGFGLVMCTWVNRHQDTLRTQGWRR</sequence>
<reference evidence="7 8" key="1">
    <citation type="submission" date="2018-08" db="EMBL/GenBank/DDBJ databases">
        <title>Parvularcula sp. SM1705, isolated from surface water of the South Sea China.</title>
        <authorList>
            <person name="Sun L."/>
        </authorList>
    </citation>
    <scope>NUCLEOTIDE SEQUENCE [LARGE SCALE GENOMIC DNA]</scope>
    <source>
        <strain evidence="7 8">SM1705</strain>
    </source>
</reference>
<keyword evidence="6" id="KW-0961">Cell wall biogenesis/degradation</keyword>
<dbReference type="EC" id="2.4.99.28" evidence="6"/>
<dbReference type="RefSeq" id="WP_116392701.1">
    <property type="nucleotide sequence ID" value="NZ_QUQO01000001.1"/>
</dbReference>
<keyword evidence="3 6" id="KW-0133">Cell shape</keyword>
<dbReference type="EMBL" id="QUQO01000001">
    <property type="protein sequence ID" value="RFB06068.1"/>
    <property type="molecule type" value="Genomic_DNA"/>
</dbReference>
<dbReference type="InParanoid" id="A0A371RKT2"/>
<dbReference type="NCBIfam" id="TIGR02210">
    <property type="entry name" value="rodA_shape"/>
    <property type="match status" value="1"/>
</dbReference>
<dbReference type="OrthoDB" id="9768187at2"/>
<dbReference type="PANTHER" id="PTHR30474">
    <property type="entry name" value="CELL CYCLE PROTEIN"/>
    <property type="match status" value="1"/>
</dbReference>
<feature type="transmembrane region" description="Helical" evidence="6">
    <location>
        <begin position="56"/>
        <end position="77"/>
    </location>
</feature>
<dbReference type="GO" id="GO:0008955">
    <property type="term" value="F:peptidoglycan glycosyltransferase activity"/>
    <property type="evidence" value="ECO:0007669"/>
    <property type="project" value="UniProtKB-UniRule"/>
</dbReference>
<keyword evidence="6" id="KW-0997">Cell inner membrane</keyword>
<feature type="transmembrane region" description="Helical" evidence="6">
    <location>
        <begin position="193"/>
        <end position="212"/>
    </location>
</feature>
<comment type="caution">
    <text evidence="7">The sequence shown here is derived from an EMBL/GenBank/DDBJ whole genome shotgun (WGS) entry which is preliminary data.</text>
</comment>
<dbReference type="PANTHER" id="PTHR30474:SF1">
    <property type="entry name" value="PEPTIDOGLYCAN GLYCOSYLTRANSFERASE MRDB"/>
    <property type="match status" value="1"/>
</dbReference>
<evidence type="ECO:0000256" key="6">
    <source>
        <dbReference type="HAMAP-Rule" id="MF_02079"/>
    </source>
</evidence>
<dbReference type="FunCoup" id="A0A371RKT2">
    <property type="interactions" value="284"/>
</dbReference>
<feature type="transmembrane region" description="Helical" evidence="6">
    <location>
        <begin position="22"/>
        <end position="44"/>
    </location>
</feature>
<comment type="function">
    <text evidence="6">Peptidoglycan polymerase that is essential for cell wall elongation.</text>
</comment>
<keyword evidence="5 6" id="KW-0472">Membrane</keyword>
<keyword evidence="6" id="KW-0328">Glycosyltransferase</keyword>
<dbReference type="AlphaFoldDB" id="A0A371RKT2"/>
<keyword evidence="8" id="KW-1185">Reference proteome</keyword>
<dbReference type="GO" id="GO:0009252">
    <property type="term" value="P:peptidoglycan biosynthetic process"/>
    <property type="evidence" value="ECO:0007669"/>
    <property type="project" value="UniProtKB-UniRule"/>
</dbReference>
<feature type="transmembrane region" description="Helical" evidence="6">
    <location>
        <begin position="318"/>
        <end position="342"/>
    </location>
</feature>
<keyword evidence="6" id="KW-1003">Cell membrane</keyword>
<dbReference type="GO" id="GO:0008360">
    <property type="term" value="P:regulation of cell shape"/>
    <property type="evidence" value="ECO:0007669"/>
    <property type="project" value="UniProtKB-KW"/>
</dbReference>
<dbReference type="GO" id="GO:0005886">
    <property type="term" value="C:plasma membrane"/>
    <property type="evidence" value="ECO:0007669"/>
    <property type="project" value="UniProtKB-SubCell"/>
</dbReference>
<keyword evidence="6" id="KW-0808">Transferase</keyword>
<comment type="similarity">
    <text evidence="6">Belongs to the SEDS family. MrdB/RodA subfamily.</text>
</comment>
<evidence type="ECO:0000256" key="1">
    <source>
        <dbReference type="ARBA" id="ARBA00004141"/>
    </source>
</evidence>
<feature type="transmembrane region" description="Helical" evidence="6">
    <location>
        <begin position="83"/>
        <end position="100"/>
    </location>
</feature>
<feature type="transmembrane region" description="Helical" evidence="6">
    <location>
        <begin position="348"/>
        <end position="371"/>
    </location>
</feature>
<comment type="pathway">
    <text evidence="6">Cell wall biogenesis; peptidoglycan biosynthesis.</text>
</comment>
<dbReference type="Pfam" id="PF01098">
    <property type="entry name" value="FTSW_RODA_SPOVE"/>
    <property type="match status" value="1"/>
</dbReference>
<gene>
    <name evidence="6 7" type="primary">rodA</name>
    <name evidence="6" type="synonym">mrdB</name>
    <name evidence="7" type="ORF">DX908_12820</name>
</gene>
<dbReference type="GO" id="GO:0071555">
    <property type="term" value="P:cell wall organization"/>
    <property type="evidence" value="ECO:0007669"/>
    <property type="project" value="UniProtKB-KW"/>
</dbReference>
<dbReference type="InterPro" id="IPR011923">
    <property type="entry name" value="RodA/MrdB"/>
</dbReference>
<comment type="subcellular location">
    <subcellularLocation>
        <location evidence="6">Cell inner membrane</location>
        <topology evidence="6">Multi-pass membrane protein</topology>
    </subcellularLocation>
    <subcellularLocation>
        <location evidence="1">Membrane</location>
        <topology evidence="1">Multi-pass membrane protein</topology>
    </subcellularLocation>
</comment>
<dbReference type="GO" id="GO:0015648">
    <property type="term" value="F:lipid-linked peptidoglycan transporter activity"/>
    <property type="evidence" value="ECO:0007669"/>
    <property type="project" value="TreeGrafter"/>
</dbReference>
<evidence type="ECO:0000256" key="5">
    <source>
        <dbReference type="ARBA" id="ARBA00023136"/>
    </source>
</evidence>
<dbReference type="GO" id="GO:0032153">
    <property type="term" value="C:cell division site"/>
    <property type="evidence" value="ECO:0007669"/>
    <property type="project" value="TreeGrafter"/>
</dbReference>
<feature type="transmembrane region" description="Helical" evidence="6">
    <location>
        <begin position="282"/>
        <end position="306"/>
    </location>
</feature>
<dbReference type="HAMAP" id="MF_02079">
    <property type="entry name" value="PGT_RodA"/>
    <property type="match status" value="1"/>
</dbReference>
<dbReference type="Proteomes" id="UP000264589">
    <property type="component" value="Unassembled WGS sequence"/>
</dbReference>
<protein>
    <recommendedName>
        <fullName evidence="6">Peptidoglycan glycosyltransferase MrdB</fullName>
        <shortName evidence="6">PGT</shortName>
        <ecNumber evidence="6">2.4.99.28</ecNumber>
    </recommendedName>
    <alternativeName>
        <fullName evidence="6">Cell elongation protein RodA</fullName>
    </alternativeName>
    <alternativeName>
        <fullName evidence="6">Cell wall polymerase</fullName>
    </alternativeName>
    <alternativeName>
        <fullName evidence="6">Peptidoglycan polymerase</fullName>
        <shortName evidence="6">PG polymerase</shortName>
    </alternativeName>
</protein>
<comment type="catalytic activity">
    <reaction evidence="6">
        <text>[GlcNAc-(1-&gt;4)-Mur2Ac(oyl-L-Ala-gamma-D-Glu-L-Lys-D-Ala-D-Ala)](n)-di-trans,octa-cis-undecaprenyl diphosphate + beta-D-GlcNAc-(1-&gt;4)-Mur2Ac(oyl-L-Ala-gamma-D-Glu-L-Lys-D-Ala-D-Ala)-di-trans,octa-cis-undecaprenyl diphosphate = [GlcNAc-(1-&gt;4)-Mur2Ac(oyl-L-Ala-gamma-D-Glu-L-Lys-D-Ala-D-Ala)](n+1)-di-trans,octa-cis-undecaprenyl diphosphate + di-trans,octa-cis-undecaprenyl diphosphate + H(+)</text>
        <dbReference type="Rhea" id="RHEA:23708"/>
        <dbReference type="Rhea" id="RHEA-COMP:9602"/>
        <dbReference type="Rhea" id="RHEA-COMP:9603"/>
        <dbReference type="ChEBI" id="CHEBI:15378"/>
        <dbReference type="ChEBI" id="CHEBI:58405"/>
        <dbReference type="ChEBI" id="CHEBI:60033"/>
        <dbReference type="ChEBI" id="CHEBI:78435"/>
        <dbReference type="EC" id="2.4.99.28"/>
    </reaction>
</comment>
<dbReference type="UniPathway" id="UPA00219"/>
<keyword evidence="4 6" id="KW-1133">Transmembrane helix</keyword>